<sequence length="181" mass="20631">MAFALAHSIMSDKLQNRFWFFIYPIIVSSIGCLVFMFVSDTNFGGRYFSLFLLNFAFASFGTIYAWISNAIPRPPAKRTVSLAFMNSIGNMASIWTPFTYTTEPYYRMALGIVIGLMAVAAAGACVLRWLLMKMNRQLERLENEDVVLDEKELAKLRKTAEFEGIDLATARQLQKGYRYII</sequence>
<dbReference type="EMBL" id="JAWDJX010000116">
    <property type="protein sequence ID" value="KAK3046082.1"/>
    <property type="molecule type" value="Genomic_DNA"/>
</dbReference>
<evidence type="ECO:0000256" key="4">
    <source>
        <dbReference type="ARBA" id="ARBA00022989"/>
    </source>
</evidence>
<dbReference type="GO" id="GO:0022857">
    <property type="term" value="F:transmembrane transporter activity"/>
    <property type="evidence" value="ECO:0007669"/>
    <property type="project" value="TreeGrafter"/>
</dbReference>
<gene>
    <name evidence="7" type="ORF">LTR09_012397</name>
</gene>
<evidence type="ECO:0000313" key="7">
    <source>
        <dbReference type="EMBL" id="KAK3046082.1"/>
    </source>
</evidence>
<reference evidence="7" key="1">
    <citation type="submission" date="2023-04" db="EMBL/GenBank/DDBJ databases">
        <title>Black Yeasts Isolated from many extreme environments.</title>
        <authorList>
            <person name="Coleine C."/>
            <person name="Stajich J.E."/>
            <person name="Selbmann L."/>
        </authorList>
    </citation>
    <scope>NUCLEOTIDE SEQUENCE</scope>
    <source>
        <strain evidence="7">CCFEE 5312</strain>
    </source>
</reference>
<dbReference type="AlphaFoldDB" id="A0AAJ0DAE1"/>
<evidence type="ECO:0000256" key="3">
    <source>
        <dbReference type="ARBA" id="ARBA00022692"/>
    </source>
</evidence>
<evidence type="ECO:0000256" key="5">
    <source>
        <dbReference type="ARBA" id="ARBA00023136"/>
    </source>
</evidence>
<feature type="transmembrane region" description="Helical" evidence="6">
    <location>
        <begin position="44"/>
        <end position="67"/>
    </location>
</feature>
<protein>
    <recommendedName>
        <fullName evidence="9">MFS general substrate transporter</fullName>
    </recommendedName>
</protein>
<dbReference type="SUPFAM" id="SSF103473">
    <property type="entry name" value="MFS general substrate transporter"/>
    <property type="match status" value="1"/>
</dbReference>
<keyword evidence="8" id="KW-1185">Reference proteome</keyword>
<feature type="transmembrane region" description="Helical" evidence="6">
    <location>
        <begin position="18"/>
        <end position="38"/>
    </location>
</feature>
<evidence type="ECO:0000313" key="8">
    <source>
        <dbReference type="Proteomes" id="UP001271007"/>
    </source>
</evidence>
<comment type="caution">
    <text evidence="7">The sequence shown here is derived from an EMBL/GenBank/DDBJ whole genome shotgun (WGS) entry which is preliminary data.</text>
</comment>
<accession>A0AAJ0DAE1</accession>
<dbReference type="InterPro" id="IPR036259">
    <property type="entry name" value="MFS_trans_sf"/>
</dbReference>
<proteinExistence type="predicted"/>
<organism evidence="7 8">
    <name type="scientific">Extremus antarcticus</name>
    <dbReference type="NCBI Taxonomy" id="702011"/>
    <lineage>
        <taxon>Eukaryota</taxon>
        <taxon>Fungi</taxon>
        <taxon>Dikarya</taxon>
        <taxon>Ascomycota</taxon>
        <taxon>Pezizomycotina</taxon>
        <taxon>Dothideomycetes</taxon>
        <taxon>Dothideomycetidae</taxon>
        <taxon>Mycosphaerellales</taxon>
        <taxon>Extremaceae</taxon>
        <taxon>Extremus</taxon>
    </lineage>
</organism>
<dbReference type="Proteomes" id="UP001271007">
    <property type="component" value="Unassembled WGS sequence"/>
</dbReference>
<keyword evidence="3 6" id="KW-0812">Transmembrane</keyword>
<evidence type="ECO:0000256" key="2">
    <source>
        <dbReference type="ARBA" id="ARBA00022448"/>
    </source>
</evidence>
<keyword evidence="2" id="KW-0813">Transport</keyword>
<dbReference type="GO" id="GO:0016020">
    <property type="term" value="C:membrane"/>
    <property type="evidence" value="ECO:0007669"/>
    <property type="project" value="UniProtKB-SubCell"/>
</dbReference>
<evidence type="ECO:0000256" key="6">
    <source>
        <dbReference type="SAM" id="Phobius"/>
    </source>
</evidence>
<keyword evidence="4 6" id="KW-1133">Transmembrane helix</keyword>
<feature type="transmembrane region" description="Helical" evidence="6">
    <location>
        <begin position="79"/>
        <end position="98"/>
    </location>
</feature>
<dbReference type="PANTHER" id="PTHR43791">
    <property type="entry name" value="PERMEASE-RELATED"/>
    <property type="match status" value="1"/>
</dbReference>
<dbReference type="PANTHER" id="PTHR43791:SF78">
    <property type="entry name" value="TRANSPORTER, PUTATIVE (AFU_ORTHOLOGUE AFUA_3G01370)-RELATED"/>
    <property type="match status" value="1"/>
</dbReference>
<comment type="subcellular location">
    <subcellularLocation>
        <location evidence="1">Membrane</location>
        <topology evidence="1">Multi-pass membrane protein</topology>
    </subcellularLocation>
</comment>
<keyword evidence="5 6" id="KW-0472">Membrane</keyword>
<evidence type="ECO:0008006" key="9">
    <source>
        <dbReference type="Google" id="ProtNLM"/>
    </source>
</evidence>
<name>A0AAJ0DAE1_9PEZI</name>
<evidence type="ECO:0000256" key="1">
    <source>
        <dbReference type="ARBA" id="ARBA00004141"/>
    </source>
</evidence>
<dbReference type="Gene3D" id="1.20.1250.20">
    <property type="entry name" value="MFS general substrate transporter like domains"/>
    <property type="match status" value="1"/>
</dbReference>
<feature type="transmembrane region" description="Helical" evidence="6">
    <location>
        <begin position="110"/>
        <end position="131"/>
    </location>
</feature>